<dbReference type="EMBL" id="QRGP01000001">
    <property type="protein sequence ID" value="RDV06832.1"/>
    <property type="molecule type" value="Genomic_DNA"/>
</dbReference>
<protein>
    <submittedName>
        <fullName evidence="1">Uncharacterized protein</fullName>
    </submittedName>
</protein>
<dbReference type="AlphaFoldDB" id="A0A371BGV7"/>
<evidence type="ECO:0000313" key="2">
    <source>
        <dbReference type="Proteomes" id="UP000263833"/>
    </source>
</evidence>
<name>A0A371BGV7_9SPHN</name>
<comment type="caution">
    <text evidence="1">The sequence shown here is derived from an EMBL/GenBank/DDBJ whole genome shotgun (WGS) entry which is preliminary data.</text>
</comment>
<evidence type="ECO:0000313" key="1">
    <source>
        <dbReference type="EMBL" id="RDV06832.1"/>
    </source>
</evidence>
<proteinExistence type="predicted"/>
<sequence>MELKPNMSSLFSLFLMLQSATVPLPEHIDIPNEHSTVICPTQAAAQIMLDQYYRVKPAPDNHTIDIEHFFAGLRATGCSQDAERKGVVTILSAKSRATVELAGGSERMLRYEGRDEAGKVLAGIVSEDGNNSFPRTDLAQWLSVRSSDGWLDARGEQPGSVFYRCSTPDKAKAVVSSLKGMEQAKENLFSKKLAASAAQQGCRQATDRYLVTGLLDSAGNECGFECYIDLTALSALDRSGMQVGLIFDGSLM</sequence>
<organism evidence="1 2">
    <name type="scientific">Sphingorhabdus pulchriflava</name>
    <dbReference type="NCBI Taxonomy" id="2292257"/>
    <lineage>
        <taxon>Bacteria</taxon>
        <taxon>Pseudomonadati</taxon>
        <taxon>Pseudomonadota</taxon>
        <taxon>Alphaproteobacteria</taxon>
        <taxon>Sphingomonadales</taxon>
        <taxon>Sphingomonadaceae</taxon>
        <taxon>Sphingorhabdus</taxon>
    </lineage>
</organism>
<keyword evidence="2" id="KW-1185">Reference proteome</keyword>
<gene>
    <name evidence="1" type="ORF">DXH95_05385</name>
</gene>
<reference evidence="2" key="1">
    <citation type="submission" date="2018-08" db="EMBL/GenBank/DDBJ databases">
        <authorList>
            <person name="Kim S.-J."/>
            <person name="Jung G.-Y."/>
        </authorList>
    </citation>
    <scope>NUCLEOTIDE SEQUENCE [LARGE SCALE GENOMIC DNA]</scope>
    <source>
        <strain evidence="2">GY_G</strain>
    </source>
</reference>
<accession>A0A371BGV7</accession>
<dbReference type="Proteomes" id="UP000263833">
    <property type="component" value="Unassembled WGS sequence"/>
</dbReference>